<proteinExistence type="predicted"/>
<sequence length="78" mass="8295">MLKKLLLVFFTFANASLILLVLCLGTQNLNSRKSLNLGFSSTSSYPTGFIVGMSITLGFISGGCTAAVLTSNQRESDN</sequence>
<keyword evidence="1" id="KW-1133">Transmembrane helix</keyword>
<dbReference type="AlphaFoldDB" id="A9BBK0"/>
<feature type="transmembrane region" description="Helical" evidence="1">
    <location>
        <begin position="49"/>
        <end position="69"/>
    </location>
</feature>
<dbReference type="OrthoDB" id="561011at2"/>
<keyword evidence="1" id="KW-0812">Transmembrane</keyword>
<name>A9BBK0_PROM4</name>
<gene>
    <name evidence="2" type="ordered locus">P9211_12811</name>
</gene>
<dbReference type="STRING" id="93059.P9211_12811"/>
<keyword evidence="3" id="KW-1185">Reference proteome</keyword>
<accession>A9BBK0</accession>
<keyword evidence="1" id="KW-0472">Membrane</keyword>
<evidence type="ECO:0000313" key="3">
    <source>
        <dbReference type="Proteomes" id="UP000000788"/>
    </source>
</evidence>
<evidence type="ECO:0000313" key="2">
    <source>
        <dbReference type="EMBL" id="ABX09212.1"/>
    </source>
</evidence>
<dbReference type="Proteomes" id="UP000000788">
    <property type="component" value="Chromosome"/>
</dbReference>
<dbReference type="RefSeq" id="WP_012195833.1">
    <property type="nucleotide sequence ID" value="NC_009976.1"/>
</dbReference>
<dbReference type="EMBL" id="CP000878">
    <property type="protein sequence ID" value="ABX09212.1"/>
    <property type="molecule type" value="Genomic_DNA"/>
</dbReference>
<protein>
    <submittedName>
        <fullName evidence="2">Uncharacterized protein</fullName>
    </submittedName>
</protein>
<organism evidence="2 3">
    <name type="scientific">Prochlorococcus marinus (strain MIT 9211)</name>
    <dbReference type="NCBI Taxonomy" id="93059"/>
    <lineage>
        <taxon>Bacteria</taxon>
        <taxon>Bacillati</taxon>
        <taxon>Cyanobacteriota</taxon>
        <taxon>Cyanophyceae</taxon>
        <taxon>Synechococcales</taxon>
        <taxon>Prochlorococcaceae</taxon>
        <taxon>Prochlorococcus</taxon>
    </lineage>
</organism>
<evidence type="ECO:0000256" key="1">
    <source>
        <dbReference type="SAM" id="Phobius"/>
    </source>
</evidence>
<dbReference type="KEGG" id="pmj:P9211_12811"/>
<dbReference type="HOGENOM" id="CLU_2686504_0_0_3"/>
<reference evidence="2 3" key="1">
    <citation type="journal article" date="2007" name="PLoS Genet.">
        <title>Patterns and implications of gene gain and loss in the evolution of Prochlorococcus.</title>
        <authorList>
            <person name="Kettler G.C."/>
            <person name="Martiny A.C."/>
            <person name="Huang K."/>
            <person name="Zucker J."/>
            <person name="Coleman M.L."/>
            <person name="Rodrigue S."/>
            <person name="Chen F."/>
            <person name="Lapidus A."/>
            <person name="Ferriera S."/>
            <person name="Johnson J."/>
            <person name="Steglich C."/>
            <person name="Church G.M."/>
            <person name="Richardson P."/>
            <person name="Chisholm S.W."/>
        </authorList>
    </citation>
    <scope>NUCLEOTIDE SEQUENCE [LARGE SCALE GENOMIC DNA]</scope>
    <source>
        <strain evidence="3">MIT 9211</strain>
    </source>
</reference>
<dbReference type="eggNOG" id="ENOG502ZU63">
    <property type="taxonomic scope" value="Bacteria"/>
</dbReference>